<dbReference type="AlphaFoldDB" id="A0A0D1ZKE8"/>
<keyword evidence="7" id="KW-1185">Reference proteome</keyword>
<evidence type="ECO:0000256" key="5">
    <source>
        <dbReference type="ARBA" id="ARBA00023242"/>
    </source>
</evidence>
<dbReference type="PANTHER" id="PTHR31845:SF33">
    <property type="entry name" value="ZN(II)2CYS6 TRANSCRIPTION FACTOR (EUROFUNG)"/>
    <property type="match status" value="1"/>
</dbReference>
<dbReference type="VEuPathDB" id="FungiDB:PV08_08495"/>
<evidence type="ECO:0000313" key="6">
    <source>
        <dbReference type="EMBL" id="KIW13307.1"/>
    </source>
</evidence>
<dbReference type="GeneID" id="27335578"/>
<accession>A0A0D1ZKE8</accession>
<evidence type="ECO:0000256" key="3">
    <source>
        <dbReference type="ARBA" id="ARBA00023125"/>
    </source>
</evidence>
<proteinExistence type="predicted"/>
<dbReference type="OrthoDB" id="39175at2759"/>
<dbReference type="Proteomes" id="UP000053328">
    <property type="component" value="Unassembled WGS sequence"/>
</dbReference>
<dbReference type="InterPro" id="IPR051089">
    <property type="entry name" value="prtT"/>
</dbReference>
<keyword evidence="3" id="KW-0238">DNA-binding</keyword>
<evidence type="ECO:0000256" key="2">
    <source>
        <dbReference type="ARBA" id="ARBA00023015"/>
    </source>
</evidence>
<dbReference type="EMBL" id="KN847497">
    <property type="protein sequence ID" value="KIW13307.1"/>
    <property type="molecule type" value="Genomic_DNA"/>
</dbReference>
<dbReference type="RefSeq" id="XP_016233523.1">
    <property type="nucleotide sequence ID" value="XM_016382820.1"/>
</dbReference>
<protein>
    <recommendedName>
        <fullName evidence="8">Transcription factor domain-containing protein</fullName>
    </recommendedName>
</protein>
<evidence type="ECO:0000256" key="4">
    <source>
        <dbReference type="ARBA" id="ARBA00023163"/>
    </source>
</evidence>
<comment type="subcellular location">
    <subcellularLocation>
        <location evidence="1">Nucleus</location>
    </subcellularLocation>
</comment>
<keyword evidence="2" id="KW-0805">Transcription regulation</keyword>
<gene>
    <name evidence="6" type="ORF">PV08_08495</name>
</gene>
<keyword evidence="5" id="KW-0539">Nucleus</keyword>
<reference evidence="6 7" key="1">
    <citation type="submission" date="2015-01" db="EMBL/GenBank/DDBJ databases">
        <title>The Genome Sequence of Exophiala spinifera CBS89968.</title>
        <authorList>
            <consortium name="The Broad Institute Genomics Platform"/>
            <person name="Cuomo C."/>
            <person name="de Hoog S."/>
            <person name="Gorbushina A."/>
            <person name="Stielow B."/>
            <person name="Teixiera M."/>
            <person name="Abouelleil A."/>
            <person name="Chapman S.B."/>
            <person name="Priest M."/>
            <person name="Young S.K."/>
            <person name="Wortman J."/>
            <person name="Nusbaum C."/>
            <person name="Birren B."/>
        </authorList>
    </citation>
    <scope>NUCLEOTIDE SEQUENCE [LARGE SCALE GENOMIC DNA]</scope>
    <source>
        <strain evidence="6 7">CBS 89968</strain>
    </source>
</reference>
<sequence length="488" mass="55138">MILLAFPGLETYRARPFPRYGSQHRHLREPEDHRIDIPENILVEHIEFFREKILYYVPVIDDADLSDERHVIAYKRPLAYCASYVASQFISGSTNVRQKLLAHVSEFLETIRGPLTQDGDKLWTQLQALAILYAYCPPGEIFPLSGASQPVAALLDYYTLKSSVEAFAFRAGLHRSIDRLRIVVRGGASSDISKSSAFSMYVYWLWLVTMSHHFSVMTRTPPTLQEDSTTAVAFGFLRDIPRPPRVTRVLAEVDLQTLWRQAGRSAPGLSEWWCTPSDSISVEGIVAVLEDLEGALEVWGIRWGLRGESNVTISNVDISKNGAVNFHFQATRFFISAFATRYILEKDRTAAVVEESTSSRGKILSPLGRESVVKSFQAAHAFSRCLVDISPLRRENVRYMGEFGYALIAFCCLYLVQLYEFFGTALQLPESYMTSVEEVAAFMREMAIANNITPRLYGNLVSQQVKQVLEGLSEHVDRDKTREFSASD</sequence>
<evidence type="ECO:0000313" key="7">
    <source>
        <dbReference type="Proteomes" id="UP000053328"/>
    </source>
</evidence>
<evidence type="ECO:0000256" key="1">
    <source>
        <dbReference type="ARBA" id="ARBA00004123"/>
    </source>
</evidence>
<dbReference type="GO" id="GO:0005634">
    <property type="term" value="C:nucleus"/>
    <property type="evidence" value="ECO:0007669"/>
    <property type="project" value="UniProtKB-SubCell"/>
</dbReference>
<keyword evidence="4" id="KW-0804">Transcription</keyword>
<dbReference type="PANTHER" id="PTHR31845">
    <property type="entry name" value="FINGER DOMAIN PROTEIN, PUTATIVE-RELATED"/>
    <property type="match status" value="1"/>
</dbReference>
<evidence type="ECO:0008006" key="8">
    <source>
        <dbReference type="Google" id="ProtNLM"/>
    </source>
</evidence>
<dbReference type="GO" id="GO:0000976">
    <property type="term" value="F:transcription cis-regulatory region binding"/>
    <property type="evidence" value="ECO:0007669"/>
    <property type="project" value="TreeGrafter"/>
</dbReference>
<dbReference type="GO" id="GO:0000981">
    <property type="term" value="F:DNA-binding transcription factor activity, RNA polymerase II-specific"/>
    <property type="evidence" value="ECO:0007669"/>
    <property type="project" value="TreeGrafter"/>
</dbReference>
<organism evidence="6 7">
    <name type="scientific">Exophiala spinifera</name>
    <dbReference type="NCBI Taxonomy" id="91928"/>
    <lineage>
        <taxon>Eukaryota</taxon>
        <taxon>Fungi</taxon>
        <taxon>Dikarya</taxon>
        <taxon>Ascomycota</taxon>
        <taxon>Pezizomycotina</taxon>
        <taxon>Eurotiomycetes</taxon>
        <taxon>Chaetothyriomycetidae</taxon>
        <taxon>Chaetothyriales</taxon>
        <taxon>Herpotrichiellaceae</taxon>
        <taxon>Exophiala</taxon>
    </lineage>
</organism>
<name>A0A0D1ZKE8_9EURO</name>
<dbReference type="HOGENOM" id="CLU_023585_0_0_1"/>